<evidence type="ECO:0000256" key="13">
    <source>
        <dbReference type="ARBA" id="ARBA00093308"/>
    </source>
</evidence>
<evidence type="ECO:0000313" key="16">
    <source>
        <dbReference type="EMBL" id="KAF9732970.1"/>
    </source>
</evidence>
<evidence type="ECO:0000256" key="3">
    <source>
        <dbReference type="ARBA" id="ARBA00012729"/>
    </source>
</evidence>
<evidence type="ECO:0000256" key="1">
    <source>
        <dbReference type="ARBA" id="ARBA00000822"/>
    </source>
</evidence>
<accession>A0A9P6KNH5</accession>
<evidence type="ECO:0000256" key="4">
    <source>
        <dbReference type="ARBA" id="ARBA00022676"/>
    </source>
</evidence>
<dbReference type="AlphaFoldDB" id="A0A9P6KNH5"/>
<gene>
    <name evidence="16" type="ORF">PMIN01_08652</name>
</gene>
<protein>
    <recommendedName>
        <fullName evidence="3">chitinase</fullName>
        <ecNumber evidence="3">3.2.1.14</ecNumber>
    </recommendedName>
</protein>
<evidence type="ECO:0000256" key="9">
    <source>
        <dbReference type="ARBA" id="ARBA00023180"/>
    </source>
</evidence>
<feature type="domain" description="GH16" evidence="15">
    <location>
        <begin position="28"/>
        <end position="233"/>
    </location>
</feature>
<dbReference type="InterPro" id="IPR000757">
    <property type="entry name" value="Beta-glucanase-like"/>
</dbReference>
<dbReference type="GO" id="GO:0016020">
    <property type="term" value="C:membrane"/>
    <property type="evidence" value="ECO:0007669"/>
    <property type="project" value="UniProtKB-SubCell"/>
</dbReference>
<keyword evidence="10" id="KW-0326">Glycosidase</keyword>
<proteinExistence type="inferred from homology"/>
<dbReference type="OrthoDB" id="4781at2759"/>
<dbReference type="GO" id="GO:0016757">
    <property type="term" value="F:glycosyltransferase activity"/>
    <property type="evidence" value="ECO:0007669"/>
    <property type="project" value="UniProtKB-KW"/>
</dbReference>
<keyword evidence="11" id="KW-0961">Cell wall biogenesis/degradation</keyword>
<evidence type="ECO:0000256" key="12">
    <source>
        <dbReference type="ARBA" id="ARBA00038074"/>
    </source>
</evidence>
<organism evidence="16 17">
    <name type="scientific">Paraphaeosphaeria minitans</name>
    <dbReference type="NCBI Taxonomy" id="565426"/>
    <lineage>
        <taxon>Eukaryota</taxon>
        <taxon>Fungi</taxon>
        <taxon>Dikarya</taxon>
        <taxon>Ascomycota</taxon>
        <taxon>Pezizomycotina</taxon>
        <taxon>Dothideomycetes</taxon>
        <taxon>Pleosporomycetidae</taxon>
        <taxon>Pleosporales</taxon>
        <taxon>Massarineae</taxon>
        <taxon>Didymosphaeriaceae</taxon>
        <taxon>Paraphaeosphaeria</taxon>
    </lineage>
</organism>
<evidence type="ECO:0000313" key="17">
    <source>
        <dbReference type="Proteomes" id="UP000756921"/>
    </source>
</evidence>
<sequence length="370" mass="39544">MLRTLRAVAACALLSAPALAQTYTNCNPTESISCPPDSALGKTVNIDFTSASDSFTAEGNPTYGSDGVSFTVAKQGDSPKVTSKWYIMFGQVDIELQAAPGQGIVSSFFLQSDCLDEIDWEWLGGDNSQVQSNYFGKGNTATHDRGAFHANPGNHDGFQKYTIIWTSEQIAWQINGQTVRTLIPDNANGQYPQTPMAIKIGVWAGGDPNNEQGTIDWAGGLTDYSKGPYTMKVKSLKVQDYSTGTTYTYGDTSGTWQSIKSNGGTINGGGTPVQKDAPGITSAATGAPLPFTPHTTTPYTRPSVYPWVPDTTVATVPTTTYGNYPGLPSGWSVSDSGKVVPPSQAPVIDIPSRFLYAIATSFAFGFIWRF</sequence>
<evidence type="ECO:0000256" key="8">
    <source>
        <dbReference type="ARBA" id="ARBA00023136"/>
    </source>
</evidence>
<evidence type="ECO:0000256" key="11">
    <source>
        <dbReference type="ARBA" id="ARBA00023316"/>
    </source>
</evidence>
<keyword evidence="8" id="KW-0472">Membrane</keyword>
<keyword evidence="9" id="KW-0325">Glycoprotein</keyword>
<comment type="subcellular location">
    <subcellularLocation>
        <location evidence="2">Membrane</location>
    </subcellularLocation>
</comment>
<dbReference type="InterPro" id="IPR013320">
    <property type="entry name" value="ConA-like_dom_sf"/>
</dbReference>
<comment type="catalytic activity">
    <reaction evidence="1">
        <text>Random endo-hydrolysis of N-acetyl-beta-D-glucosaminide (1-&gt;4)-beta-linkages in chitin and chitodextrins.</text>
        <dbReference type="EC" id="3.2.1.14"/>
    </reaction>
</comment>
<comment type="similarity">
    <text evidence="12">Belongs to the glycosyl hydrolase 16 family. CRH1 subfamily.</text>
</comment>
<dbReference type="PANTHER" id="PTHR10963">
    <property type="entry name" value="GLYCOSYL HYDROLASE-RELATED"/>
    <property type="match status" value="1"/>
</dbReference>
<dbReference type="FunFam" id="2.60.120.200:FF:000152">
    <property type="entry name" value="Cell wall glucanase"/>
    <property type="match status" value="1"/>
</dbReference>
<name>A0A9P6KNH5_9PLEO</name>
<dbReference type="GO" id="GO:0009277">
    <property type="term" value="C:fungal-type cell wall"/>
    <property type="evidence" value="ECO:0007669"/>
    <property type="project" value="TreeGrafter"/>
</dbReference>
<dbReference type="GO" id="GO:0008843">
    <property type="term" value="F:endochitinase activity"/>
    <property type="evidence" value="ECO:0007669"/>
    <property type="project" value="UniProtKB-EC"/>
</dbReference>
<dbReference type="GO" id="GO:0031505">
    <property type="term" value="P:fungal-type cell wall organization"/>
    <property type="evidence" value="ECO:0007669"/>
    <property type="project" value="TreeGrafter"/>
</dbReference>
<comment type="function">
    <text evidence="13">Dual chitinase/transglycosylase that plays a role in cell wall architecture. Chitinase and transglycosylase activities are coupled. Required for the polysaccharide cross-linking at the septa and the cell wall. More specifically, transfers chitin to 1,6-beta-glucan in the cell wall.</text>
</comment>
<dbReference type="CDD" id="cd02183">
    <property type="entry name" value="GH16_fungal_CRH1_transglycosylase"/>
    <property type="match status" value="1"/>
</dbReference>
<comment type="caution">
    <text evidence="16">The sequence shown here is derived from an EMBL/GenBank/DDBJ whole genome shotgun (WGS) entry which is preliminary data.</text>
</comment>
<dbReference type="Gene3D" id="2.60.120.200">
    <property type="match status" value="1"/>
</dbReference>
<keyword evidence="6 14" id="KW-0732">Signal</keyword>
<evidence type="ECO:0000256" key="14">
    <source>
        <dbReference type="SAM" id="SignalP"/>
    </source>
</evidence>
<dbReference type="PROSITE" id="PS51762">
    <property type="entry name" value="GH16_2"/>
    <property type="match status" value="1"/>
</dbReference>
<evidence type="ECO:0000256" key="5">
    <source>
        <dbReference type="ARBA" id="ARBA00022679"/>
    </source>
</evidence>
<keyword evidence="5" id="KW-0808">Transferase</keyword>
<feature type="chain" id="PRO_5040134783" description="chitinase" evidence="14">
    <location>
        <begin position="21"/>
        <end position="370"/>
    </location>
</feature>
<feature type="signal peptide" evidence="14">
    <location>
        <begin position="1"/>
        <end position="20"/>
    </location>
</feature>
<keyword evidence="7 16" id="KW-0378">Hydrolase</keyword>
<keyword evidence="4" id="KW-0328">Glycosyltransferase</keyword>
<dbReference type="Pfam" id="PF00722">
    <property type="entry name" value="Glyco_hydro_16"/>
    <property type="match status" value="1"/>
</dbReference>
<dbReference type="EMBL" id="WJXW01000009">
    <property type="protein sequence ID" value="KAF9732970.1"/>
    <property type="molecule type" value="Genomic_DNA"/>
</dbReference>
<dbReference type="Proteomes" id="UP000756921">
    <property type="component" value="Unassembled WGS sequence"/>
</dbReference>
<evidence type="ECO:0000256" key="2">
    <source>
        <dbReference type="ARBA" id="ARBA00004370"/>
    </source>
</evidence>
<evidence type="ECO:0000256" key="10">
    <source>
        <dbReference type="ARBA" id="ARBA00023295"/>
    </source>
</evidence>
<dbReference type="GO" id="GO:0005975">
    <property type="term" value="P:carbohydrate metabolic process"/>
    <property type="evidence" value="ECO:0007669"/>
    <property type="project" value="InterPro"/>
</dbReference>
<keyword evidence="17" id="KW-1185">Reference proteome</keyword>
<dbReference type="SUPFAM" id="SSF49899">
    <property type="entry name" value="Concanavalin A-like lectins/glucanases"/>
    <property type="match status" value="1"/>
</dbReference>
<dbReference type="PANTHER" id="PTHR10963:SF68">
    <property type="entry name" value="GLYCOSIDASE CRH1-RELATED"/>
    <property type="match status" value="1"/>
</dbReference>
<dbReference type="InterPro" id="IPR050546">
    <property type="entry name" value="Glycosyl_Hydrlase_16"/>
</dbReference>
<reference evidence="16" key="1">
    <citation type="journal article" date="2020" name="Mol. Plant Microbe Interact.">
        <title>Genome Sequence of the Biocontrol Agent Coniothyrium minitans strain Conio (IMI 134523).</title>
        <authorList>
            <person name="Patel D."/>
            <person name="Shittu T.A."/>
            <person name="Baroncelli R."/>
            <person name="Muthumeenakshi S."/>
            <person name="Osborne T.H."/>
            <person name="Janganan T.K."/>
            <person name="Sreenivasaprasad S."/>
        </authorList>
    </citation>
    <scope>NUCLEOTIDE SEQUENCE</scope>
    <source>
        <strain evidence="16">Conio</strain>
    </source>
</reference>
<evidence type="ECO:0000256" key="6">
    <source>
        <dbReference type="ARBA" id="ARBA00022729"/>
    </source>
</evidence>
<evidence type="ECO:0000259" key="15">
    <source>
        <dbReference type="PROSITE" id="PS51762"/>
    </source>
</evidence>
<dbReference type="EC" id="3.2.1.14" evidence="3"/>
<evidence type="ECO:0000256" key="7">
    <source>
        <dbReference type="ARBA" id="ARBA00022801"/>
    </source>
</evidence>